<keyword evidence="1" id="KW-0175">Coiled coil</keyword>
<dbReference type="AlphaFoldDB" id="A0AAV3XF24"/>
<evidence type="ECO:0000313" key="2">
    <source>
        <dbReference type="EMBL" id="GET40475.1"/>
    </source>
</evidence>
<proteinExistence type="predicted"/>
<name>A0AAV3XF24_9CYAN</name>
<sequence>MTIPKVHYSARIFLGNSSSECLGFAKDINPDDDIKLVIEELRALVKSCGLPKFDELLEKYSNLKSEIETLERKLEAKTADWNAMAEFLRTQGIKPDATNMPQFSKLLSPVIEEENTSLIEIDTDDIQF</sequence>
<keyword evidence="3" id="KW-1185">Reference proteome</keyword>
<organism evidence="2 3">
    <name type="scientific">Microseira wollei NIES-4236</name>
    <dbReference type="NCBI Taxonomy" id="2530354"/>
    <lineage>
        <taxon>Bacteria</taxon>
        <taxon>Bacillati</taxon>
        <taxon>Cyanobacteriota</taxon>
        <taxon>Cyanophyceae</taxon>
        <taxon>Oscillatoriophycideae</taxon>
        <taxon>Aerosakkonematales</taxon>
        <taxon>Aerosakkonemataceae</taxon>
        <taxon>Microseira</taxon>
    </lineage>
</organism>
<accession>A0AAV3XF24</accession>
<gene>
    <name evidence="2" type="ORF">MiSe_52840</name>
</gene>
<dbReference type="EMBL" id="BLAY01000091">
    <property type="protein sequence ID" value="GET40475.1"/>
    <property type="molecule type" value="Genomic_DNA"/>
</dbReference>
<dbReference type="RefSeq" id="WP_226586314.1">
    <property type="nucleotide sequence ID" value="NZ_BLAY01000091.1"/>
</dbReference>
<reference evidence="2" key="1">
    <citation type="submission" date="2019-10" db="EMBL/GenBank/DDBJ databases">
        <title>Draft genome sequece of Microseira wollei NIES-4236.</title>
        <authorList>
            <person name="Yamaguchi H."/>
            <person name="Suzuki S."/>
            <person name="Kawachi M."/>
        </authorList>
    </citation>
    <scope>NUCLEOTIDE SEQUENCE</scope>
    <source>
        <strain evidence="2">NIES-4236</strain>
    </source>
</reference>
<protein>
    <submittedName>
        <fullName evidence="2">Uncharacterized protein</fullName>
    </submittedName>
</protein>
<comment type="caution">
    <text evidence="2">The sequence shown here is derived from an EMBL/GenBank/DDBJ whole genome shotgun (WGS) entry which is preliminary data.</text>
</comment>
<feature type="coiled-coil region" evidence="1">
    <location>
        <begin position="53"/>
        <end position="80"/>
    </location>
</feature>
<evidence type="ECO:0000256" key="1">
    <source>
        <dbReference type="SAM" id="Coils"/>
    </source>
</evidence>
<evidence type="ECO:0000313" key="3">
    <source>
        <dbReference type="Proteomes" id="UP001050975"/>
    </source>
</evidence>
<dbReference type="Proteomes" id="UP001050975">
    <property type="component" value="Unassembled WGS sequence"/>
</dbReference>